<comment type="caution">
    <text evidence="2">The sequence shown here is derived from an EMBL/GenBank/DDBJ whole genome shotgun (WGS) entry which is preliminary data.</text>
</comment>
<evidence type="ECO:0000313" key="2">
    <source>
        <dbReference type="EMBL" id="GMF50985.1"/>
    </source>
</evidence>
<feature type="region of interest" description="Disordered" evidence="1">
    <location>
        <begin position="1"/>
        <end position="39"/>
    </location>
</feature>
<dbReference type="Proteomes" id="UP001165121">
    <property type="component" value="Unassembled WGS sequence"/>
</dbReference>
<reference evidence="2" key="1">
    <citation type="submission" date="2023-04" db="EMBL/GenBank/DDBJ databases">
        <title>Phytophthora fragariaefolia NBRC 109709.</title>
        <authorList>
            <person name="Ichikawa N."/>
            <person name="Sato H."/>
            <person name="Tonouchi N."/>
        </authorList>
    </citation>
    <scope>NUCLEOTIDE SEQUENCE</scope>
    <source>
        <strain evidence="2">NBRC 109709</strain>
    </source>
</reference>
<keyword evidence="3" id="KW-1185">Reference proteome</keyword>
<protein>
    <submittedName>
        <fullName evidence="2">Unnamed protein product</fullName>
    </submittedName>
</protein>
<organism evidence="2 3">
    <name type="scientific">Phytophthora fragariaefolia</name>
    <dbReference type="NCBI Taxonomy" id="1490495"/>
    <lineage>
        <taxon>Eukaryota</taxon>
        <taxon>Sar</taxon>
        <taxon>Stramenopiles</taxon>
        <taxon>Oomycota</taxon>
        <taxon>Peronosporomycetes</taxon>
        <taxon>Peronosporales</taxon>
        <taxon>Peronosporaceae</taxon>
        <taxon>Phytophthora</taxon>
    </lineage>
</organism>
<proteinExistence type="predicted"/>
<name>A0A9W6Y2C7_9STRA</name>
<gene>
    <name evidence="2" type="ORF">Pfra01_002048200</name>
</gene>
<sequence>MANKSGSDVGGGDRHASSTAEGGTKKRAESDVGGGDRVPDLALDYKARINERRQTRDFNVEGSKHGVYSWSFDMEVFSRLPTREEYAKSKMAVDLELITALIYGVDGQATGLPADGQVVTISRID</sequence>
<evidence type="ECO:0000256" key="1">
    <source>
        <dbReference type="SAM" id="MobiDB-lite"/>
    </source>
</evidence>
<accession>A0A9W6Y2C7</accession>
<dbReference type="AlphaFoldDB" id="A0A9W6Y2C7"/>
<dbReference type="EMBL" id="BSXT01002798">
    <property type="protein sequence ID" value="GMF50985.1"/>
    <property type="molecule type" value="Genomic_DNA"/>
</dbReference>
<evidence type="ECO:0000313" key="3">
    <source>
        <dbReference type="Proteomes" id="UP001165121"/>
    </source>
</evidence>